<evidence type="ECO:0000256" key="5">
    <source>
        <dbReference type="ARBA" id="ARBA00023163"/>
    </source>
</evidence>
<organism evidence="7 8">
    <name type="scientific">Ilex paraguariensis</name>
    <name type="common">yerba mate</name>
    <dbReference type="NCBI Taxonomy" id="185542"/>
    <lineage>
        <taxon>Eukaryota</taxon>
        <taxon>Viridiplantae</taxon>
        <taxon>Streptophyta</taxon>
        <taxon>Embryophyta</taxon>
        <taxon>Tracheophyta</taxon>
        <taxon>Spermatophyta</taxon>
        <taxon>Magnoliopsida</taxon>
        <taxon>eudicotyledons</taxon>
        <taxon>Gunneridae</taxon>
        <taxon>Pentapetalae</taxon>
        <taxon>asterids</taxon>
        <taxon>campanulids</taxon>
        <taxon>Aquifoliales</taxon>
        <taxon>Aquifoliaceae</taxon>
        <taxon>Ilex</taxon>
    </lineage>
</organism>
<dbReference type="Pfam" id="PF23121">
    <property type="entry name" value="SPOC_AIPP2"/>
    <property type="match status" value="1"/>
</dbReference>
<keyword evidence="8" id="KW-1185">Reference proteome</keyword>
<evidence type="ECO:0000313" key="8">
    <source>
        <dbReference type="Proteomes" id="UP001642360"/>
    </source>
</evidence>
<dbReference type="InterPro" id="IPR049914">
    <property type="entry name" value="PHD1-3/5-6"/>
</dbReference>
<dbReference type="Proteomes" id="UP001642360">
    <property type="component" value="Unassembled WGS sequence"/>
</dbReference>
<evidence type="ECO:0000256" key="2">
    <source>
        <dbReference type="ARBA" id="ARBA00022771"/>
    </source>
</evidence>
<keyword evidence="3" id="KW-0862">Zinc</keyword>
<keyword evidence="4" id="KW-0805">Transcription regulation</keyword>
<protein>
    <recommendedName>
        <fullName evidence="6">AIPP2-like SPOC-like domain-containing protein</fullName>
    </recommendedName>
</protein>
<dbReference type="PANTHER" id="PTHR33304:SF36">
    <property type="entry name" value="GB|AAF26970.1-RELATED"/>
    <property type="match status" value="1"/>
</dbReference>
<proteinExistence type="predicted"/>
<gene>
    <name evidence="7" type="ORF">ILEXP_LOCUS15904</name>
</gene>
<feature type="domain" description="AIPP2-like SPOC-like" evidence="6">
    <location>
        <begin position="316"/>
        <end position="444"/>
    </location>
</feature>
<dbReference type="EMBL" id="CAUOFW020001724">
    <property type="protein sequence ID" value="CAK9147974.1"/>
    <property type="molecule type" value="Genomic_DNA"/>
</dbReference>
<keyword evidence="2" id="KW-0863">Zinc-finger</keyword>
<sequence length="561" mass="62256">MPDPMDEAHKDEKCDVCGDIGVVDAIATCSLCKINCEHCYCMRTYYEHAPSGWHCEACTLNNMRISPPSDIKGDLPMASLSKSSKAGYGNAFSAGLDKLSNDSSKGCIDWEKKVEKGKVKYLPVELAIMLSSGAKKCEYPEKNKRCSSPGSSKMMTSMLGMASMKLKAIPPKLLSPKIRANPSFAPSGFLRHPGCVNFQTNSMVQPQVMQSPKQLEGKDAVVAHSKAHIYKNQPVDTLNPAEEIETINTRVHNSMSKASLTSSPSRNCPPFLISGDDGVCTKVDRRTSESPNGNLMNIHSKVEKFLPSDPALDASWKGRFKLTDNLKQGELSDGIQAHPPSRVRCKVYEFSKKMPEVLQFELVPRINLWTDLFQDDCPDKEDIGLYFFPSGRYESYISLLEFLGHQDLVMRNIMNDVELFVLTSRLLDMDSQRWNGKYFLWGVFHHVKKDDAVGMDNMKFTFLVHPSNGVHGSHVEGDESDDSQVIDMEIDMLGGENVGPVDIAISQKSLKRGSEHHKEEPATPITSDSTLQRATLDVGMESCSDIPPGFESVWQRVGITS</sequence>
<dbReference type="GO" id="GO:0008270">
    <property type="term" value="F:zinc ion binding"/>
    <property type="evidence" value="ECO:0007669"/>
    <property type="project" value="UniProtKB-KW"/>
</dbReference>
<evidence type="ECO:0000256" key="3">
    <source>
        <dbReference type="ARBA" id="ARBA00022833"/>
    </source>
</evidence>
<name>A0ABC8RSL6_9AQUA</name>
<dbReference type="PANTHER" id="PTHR33304">
    <property type="match status" value="1"/>
</dbReference>
<evidence type="ECO:0000259" key="6">
    <source>
        <dbReference type="Pfam" id="PF23121"/>
    </source>
</evidence>
<keyword evidence="1" id="KW-0479">Metal-binding</keyword>
<dbReference type="InterPro" id="IPR011011">
    <property type="entry name" value="Znf_FYVE_PHD"/>
</dbReference>
<dbReference type="AlphaFoldDB" id="A0ABC8RSL6"/>
<evidence type="ECO:0000313" key="7">
    <source>
        <dbReference type="EMBL" id="CAK9147974.1"/>
    </source>
</evidence>
<accession>A0ABC8RSL6</accession>
<comment type="caution">
    <text evidence="7">The sequence shown here is derived from an EMBL/GenBank/DDBJ whole genome shotgun (WGS) entry which is preliminary data.</text>
</comment>
<dbReference type="InterPro" id="IPR056280">
    <property type="entry name" value="AIPP2-like_SPOC"/>
</dbReference>
<evidence type="ECO:0000256" key="4">
    <source>
        <dbReference type="ARBA" id="ARBA00023015"/>
    </source>
</evidence>
<keyword evidence="5" id="KW-0804">Transcription</keyword>
<reference evidence="7 8" key="1">
    <citation type="submission" date="2024-02" db="EMBL/GenBank/DDBJ databases">
        <authorList>
            <person name="Vignale AGUSTIN F."/>
            <person name="Sosa J E."/>
            <person name="Modenutti C."/>
        </authorList>
    </citation>
    <scope>NUCLEOTIDE SEQUENCE [LARGE SCALE GENOMIC DNA]</scope>
</reference>
<evidence type="ECO:0000256" key="1">
    <source>
        <dbReference type="ARBA" id="ARBA00022723"/>
    </source>
</evidence>
<dbReference type="SUPFAM" id="SSF57903">
    <property type="entry name" value="FYVE/PHD zinc finger"/>
    <property type="match status" value="1"/>
</dbReference>